<protein>
    <submittedName>
        <fullName evidence="1">Uncharacterized protein</fullName>
    </submittedName>
</protein>
<dbReference type="Proteomes" id="UP001597534">
    <property type="component" value="Unassembled WGS sequence"/>
</dbReference>
<dbReference type="EMBL" id="JBHUPC010000012">
    <property type="protein sequence ID" value="MFD2891219.1"/>
    <property type="molecule type" value="Genomic_DNA"/>
</dbReference>
<reference evidence="2" key="1">
    <citation type="journal article" date="2019" name="Int. J. Syst. Evol. Microbiol.">
        <title>The Global Catalogue of Microorganisms (GCM) 10K type strain sequencing project: providing services to taxonomists for standard genome sequencing and annotation.</title>
        <authorList>
            <consortium name="The Broad Institute Genomics Platform"/>
            <consortium name="The Broad Institute Genome Sequencing Center for Infectious Disease"/>
            <person name="Wu L."/>
            <person name="Ma J."/>
        </authorList>
    </citation>
    <scope>NUCLEOTIDE SEQUENCE [LARGE SCALE GENOMIC DNA]</scope>
    <source>
        <strain evidence="2">KCTC 22671</strain>
    </source>
</reference>
<comment type="caution">
    <text evidence="1">The sequence shown here is derived from an EMBL/GenBank/DDBJ whole genome shotgun (WGS) entry which is preliminary data.</text>
</comment>
<dbReference type="RefSeq" id="WP_379810776.1">
    <property type="nucleotide sequence ID" value="NZ_JBHUPC010000012.1"/>
</dbReference>
<organism evidence="1 2">
    <name type="scientific">Flavobacterium chuncheonense</name>
    <dbReference type="NCBI Taxonomy" id="2026653"/>
    <lineage>
        <taxon>Bacteria</taxon>
        <taxon>Pseudomonadati</taxon>
        <taxon>Bacteroidota</taxon>
        <taxon>Flavobacteriia</taxon>
        <taxon>Flavobacteriales</taxon>
        <taxon>Flavobacteriaceae</taxon>
        <taxon>Flavobacterium</taxon>
    </lineage>
</organism>
<sequence>MQDNITYNRFNFHNHTFCVFQEVDPSSLKGISKGYTSKSGSTYYFTAEGVYRVSNHWGRAANCRWRLQTTNEQVNQVERIGYAKWTDFYPNNENQNLFYIEVDWKTNDVTFQHKNNPSYDSIAVLRTASATAKVIQQIKEVLLEDNWAKYLKFEDLNELRKIIVDKLITTNNSLVVIKREFI</sequence>
<proteinExistence type="predicted"/>
<gene>
    <name evidence="1" type="ORF">ACFS5J_04235</name>
</gene>
<name>A0ABW5YLD2_9FLAO</name>
<accession>A0ABW5YLD2</accession>
<keyword evidence="2" id="KW-1185">Reference proteome</keyword>
<evidence type="ECO:0000313" key="1">
    <source>
        <dbReference type="EMBL" id="MFD2891219.1"/>
    </source>
</evidence>
<evidence type="ECO:0000313" key="2">
    <source>
        <dbReference type="Proteomes" id="UP001597534"/>
    </source>
</evidence>